<proteinExistence type="predicted"/>
<evidence type="ECO:0008006" key="4">
    <source>
        <dbReference type="Google" id="ProtNLM"/>
    </source>
</evidence>
<dbReference type="InterPro" id="IPR003409">
    <property type="entry name" value="MORN"/>
</dbReference>
<evidence type="ECO:0000313" key="3">
    <source>
        <dbReference type="Proteomes" id="UP000785679"/>
    </source>
</evidence>
<dbReference type="SMART" id="SM00698">
    <property type="entry name" value="MORN"/>
    <property type="match status" value="4"/>
</dbReference>
<reference evidence="2" key="1">
    <citation type="submission" date="2019-06" db="EMBL/GenBank/DDBJ databases">
        <authorList>
            <person name="Zheng W."/>
        </authorList>
    </citation>
    <scope>NUCLEOTIDE SEQUENCE</scope>
    <source>
        <strain evidence="2">QDHG01</strain>
    </source>
</reference>
<sequence length="199" mass="22620">MLDGVKHGRGILVVPSLHNPSLLNTYEAQFEVDYPVRGRILSNTRYYQALDIYKGDLDMNYQRHGNEEFFCLLGGYKYEGSFLNDRLMGQGSLTNYNGDRYEGQFVNGCLSQGTCYYQSNGMYVGGLHIADRHGLGKMHYSDGSSWEGNWNRNQKQGRGTLTQADGSIQKGVWNDDRPVGIHQYSWVNHVVLKEIDYGN</sequence>
<name>A0A8J8SZM7_HALGN</name>
<dbReference type="Pfam" id="PF02493">
    <property type="entry name" value="MORN"/>
    <property type="match status" value="4"/>
</dbReference>
<gene>
    <name evidence="2" type="ORF">FGO68_gene4380</name>
</gene>
<dbReference type="EMBL" id="RRYP01013448">
    <property type="protein sequence ID" value="TNV76505.1"/>
    <property type="molecule type" value="Genomic_DNA"/>
</dbReference>
<evidence type="ECO:0000256" key="1">
    <source>
        <dbReference type="ARBA" id="ARBA00022737"/>
    </source>
</evidence>
<dbReference type="OrthoDB" id="312720at2759"/>
<organism evidence="2 3">
    <name type="scientific">Halteria grandinella</name>
    <dbReference type="NCBI Taxonomy" id="5974"/>
    <lineage>
        <taxon>Eukaryota</taxon>
        <taxon>Sar</taxon>
        <taxon>Alveolata</taxon>
        <taxon>Ciliophora</taxon>
        <taxon>Intramacronucleata</taxon>
        <taxon>Spirotrichea</taxon>
        <taxon>Stichotrichia</taxon>
        <taxon>Sporadotrichida</taxon>
        <taxon>Halteriidae</taxon>
        <taxon>Halteria</taxon>
    </lineage>
</organism>
<dbReference type="Proteomes" id="UP000785679">
    <property type="component" value="Unassembled WGS sequence"/>
</dbReference>
<dbReference type="Gene3D" id="2.20.110.10">
    <property type="entry name" value="Histone H3 K4-specific methyltransferase SET7/9 N-terminal domain"/>
    <property type="match status" value="2"/>
</dbReference>
<accession>A0A8J8SZM7</accession>
<keyword evidence="3" id="KW-1185">Reference proteome</keyword>
<comment type="caution">
    <text evidence="2">The sequence shown here is derived from an EMBL/GenBank/DDBJ whole genome shotgun (WGS) entry which is preliminary data.</text>
</comment>
<dbReference type="PANTHER" id="PTHR23084">
    <property type="entry name" value="PHOSPHATIDYLINOSITOL-4-PHOSPHATE 5-KINASE RELATED"/>
    <property type="match status" value="1"/>
</dbReference>
<dbReference type="AlphaFoldDB" id="A0A8J8SZM7"/>
<dbReference type="PANTHER" id="PTHR23084:SF263">
    <property type="entry name" value="MORN REPEAT-CONTAINING PROTEIN 1"/>
    <property type="match status" value="1"/>
</dbReference>
<protein>
    <recommendedName>
        <fullName evidence="4">MORN repeat-containing protein</fullName>
    </recommendedName>
</protein>
<dbReference type="SUPFAM" id="SSF82185">
    <property type="entry name" value="Histone H3 K4-specific methyltransferase SET7/9 N-terminal domain"/>
    <property type="match status" value="1"/>
</dbReference>
<keyword evidence="1" id="KW-0677">Repeat</keyword>
<evidence type="ECO:0000313" key="2">
    <source>
        <dbReference type="EMBL" id="TNV76505.1"/>
    </source>
</evidence>